<dbReference type="InterPro" id="IPR001387">
    <property type="entry name" value="Cro/C1-type_HTH"/>
</dbReference>
<dbReference type="PROSITE" id="PS50943">
    <property type="entry name" value="HTH_CROC1"/>
    <property type="match status" value="1"/>
</dbReference>
<dbReference type="Pfam" id="PF15943">
    <property type="entry name" value="YdaS_toxin"/>
    <property type="match status" value="1"/>
</dbReference>
<dbReference type="CDD" id="cd00093">
    <property type="entry name" value="HTH_XRE"/>
    <property type="match status" value="1"/>
</dbReference>
<reference evidence="2" key="2">
    <citation type="submission" date="2023-01" db="EMBL/GenBank/DDBJ databases">
        <authorList>
            <person name="Sun Q."/>
            <person name="Evtushenko L."/>
        </authorList>
    </citation>
    <scope>NUCLEOTIDE SEQUENCE</scope>
    <source>
        <strain evidence="2">VKM B-1499</strain>
    </source>
</reference>
<dbReference type="RefSeq" id="WP_271165833.1">
    <property type="nucleotide sequence ID" value="NZ_BSFD01000010.1"/>
</dbReference>
<dbReference type="InterPro" id="IPR031856">
    <property type="entry name" value="YdaS_toxin-like"/>
</dbReference>
<comment type="caution">
    <text evidence="2">The sequence shown here is derived from an EMBL/GenBank/DDBJ whole genome shotgun (WGS) entry which is preliminary data.</text>
</comment>
<keyword evidence="3" id="KW-1185">Reference proteome</keyword>
<dbReference type="Gene3D" id="1.10.260.40">
    <property type="entry name" value="lambda repressor-like DNA-binding domains"/>
    <property type="match status" value="1"/>
</dbReference>
<dbReference type="EMBL" id="BSFD01000010">
    <property type="protein sequence ID" value="GLK49645.1"/>
    <property type="molecule type" value="Genomic_DNA"/>
</dbReference>
<evidence type="ECO:0000313" key="2">
    <source>
        <dbReference type="EMBL" id="GLK49645.1"/>
    </source>
</evidence>
<dbReference type="Proteomes" id="UP001143509">
    <property type="component" value="Unassembled WGS sequence"/>
</dbReference>
<proteinExistence type="predicted"/>
<name>A0ABQ5TA06_9CAUL</name>
<accession>A0ABQ5TA06</accession>
<dbReference type="InterPro" id="IPR010982">
    <property type="entry name" value="Lambda_DNA-bd_dom_sf"/>
</dbReference>
<feature type="domain" description="HTH cro/C1-type" evidence="1">
    <location>
        <begin position="6"/>
        <end position="47"/>
    </location>
</feature>
<sequence>MDLPSWRKSKGWTQSVLADRLGLRSKAHVSRLETKRERVSAELAIAIDRLTTGAVRVADLRPDLHDVRVIRADAQTGASA</sequence>
<dbReference type="SUPFAM" id="SSF47413">
    <property type="entry name" value="lambda repressor-like DNA-binding domains"/>
    <property type="match status" value="1"/>
</dbReference>
<evidence type="ECO:0000259" key="1">
    <source>
        <dbReference type="PROSITE" id="PS50943"/>
    </source>
</evidence>
<gene>
    <name evidence="2" type="ORF">GCM10017620_26180</name>
</gene>
<evidence type="ECO:0000313" key="3">
    <source>
        <dbReference type="Proteomes" id="UP001143509"/>
    </source>
</evidence>
<organism evidence="2 3">
    <name type="scientific">Brevundimonas intermedia</name>
    <dbReference type="NCBI Taxonomy" id="74315"/>
    <lineage>
        <taxon>Bacteria</taxon>
        <taxon>Pseudomonadati</taxon>
        <taxon>Pseudomonadota</taxon>
        <taxon>Alphaproteobacteria</taxon>
        <taxon>Caulobacterales</taxon>
        <taxon>Caulobacteraceae</taxon>
        <taxon>Brevundimonas</taxon>
    </lineage>
</organism>
<reference evidence="2" key="1">
    <citation type="journal article" date="2014" name="Int. J. Syst. Evol. Microbiol.">
        <title>Complete genome of a new Firmicutes species belonging to the dominant human colonic microbiota ('Ruminococcus bicirculans') reveals two chromosomes and a selective capacity to utilize plant glucans.</title>
        <authorList>
            <consortium name="NISC Comparative Sequencing Program"/>
            <person name="Wegmann U."/>
            <person name="Louis P."/>
            <person name="Goesmann A."/>
            <person name="Henrissat B."/>
            <person name="Duncan S.H."/>
            <person name="Flint H.J."/>
        </authorList>
    </citation>
    <scope>NUCLEOTIDE SEQUENCE</scope>
    <source>
        <strain evidence="2">VKM B-1499</strain>
    </source>
</reference>
<protein>
    <recommendedName>
        <fullName evidence="1">HTH cro/C1-type domain-containing protein</fullName>
    </recommendedName>
</protein>